<organism evidence="2 3">
    <name type="scientific">candidate division WWE3 bacterium CG10_big_fil_rev_8_21_14_0_10_32_10</name>
    <dbReference type="NCBI Taxonomy" id="1975090"/>
    <lineage>
        <taxon>Bacteria</taxon>
        <taxon>Katanobacteria</taxon>
    </lineage>
</organism>
<feature type="compositionally biased region" description="Basic and acidic residues" evidence="1">
    <location>
        <begin position="1"/>
        <end position="12"/>
    </location>
</feature>
<gene>
    <name evidence="2" type="ORF">COV24_02895</name>
</gene>
<comment type="caution">
    <text evidence="2">The sequence shown here is derived from an EMBL/GenBank/DDBJ whole genome shotgun (WGS) entry which is preliminary data.</text>
</comment>
<name>A0A2H0RA16_UNCKA</name>
<dbReference type="EMBL" id="PCXU01000025">
    <property type="protein sequence ID" value="PIR43369.1"/>
    <property type="molecule type" value="Genomic_DNA"/>
</dbReference>
<evidence type="ECO:0000256" key="1">
    <source>
        <dbReference type="SAM" id="MobiDB-lite"/>
    </source>
</evidence>
<protein>
    <recommendedName>
        <fullName evidence="4">DUF3467 domain-containing protein</fullName>
    </recommendedName>
</protein>
<dbReference type="AlphaFoldDB" id="A0A2H0RA16"/>
<feature type="region of interest" description="Disordered" evidence="1">
    <location>
        <begin position="1"/>
        <end position="21"/>
    </location>
</feature>
<accession>A0A2H0RA16</accession>
<reference evidence="2 3" key="1">
    <citation type="submission" date="2017-09" db="EMBL/GenBank/DDBJ databases">
        <title>Depth-based differentiation of microbial function through sediment-hosted aquifers and enrichment of novel symbionts in the deep terrestrial subsurface.</title>
        <authorList>
            <person name="Probst A.J."/>
            <person name="Ladd B."/>
            <person name="Jarett J.K."/>
            <person name="Geller-Mcgrath D.E."/>
            <person name="Sieber C.M."/>
            <person name="Emerson J.B."/>
            <person name="Anantharaman K."/>
            <person name="Thomas B.C."/>
            <person name="Malmstrom R."/>
            <person name="Stieglmeier M."/>
            <person name="Klingl A."/>
            <person name="Woyke T."/>
            <person name="Ryan C.M."/>
            <person name="Banfield J.F."/>
        </authorList>
    </citation>
    <scope>NUCLEOTIDE SEQUENCE [LARGE SCALE GENOMIC DNA]</scope>
    <source>
        <strain evidence="2">CG10_big_fil_rev_8_21_14_0_10_32_10</strain>
    </source>
</reference>
<sequence>MDTENNQKENKESTMGGNVEPMQINVPDTLYVIYTDSAFVHKNKYGIVLDFAQTMGPTNRQNVVARIGMSKEHAIALLEVLKKNLEDK</sequence>
<evidence type="ECO:0008006" key="4">
    <source>
        <dbReference type="Google" id="ProtNLM"/>
    </source>
</evidence>
<evidence type="ECO:0000313" key="3">
    <source>
        <dbReference type="Proteomes" id="UP000230214"/>
    </source>
</evidence>
<dbReference type="Pfam" id="PF11950">
    <property type="entry name" value="DUF3467"/>
    <property type="match status" value="1"/>
</dbReference>
<proteinExistence type="predicted"/>
<dbReference type="Proteomes" id="UP000230214">
    <property type="component" value="Unassembled WGS sequence"/>
</dbReference>
<dbReference type="InterPro" id="IPR021857">
    <property type="entry name" value="DUF3467"/>
</dbReference>
<evidence type="ECO:0000313" key="2">
    <source>
        <dbReference type="EMBL" id="PIR43369.1"/>
    </source>
</evidence>